<keyword evidence="3" id="KW-1185">Reference proteome</keyword>
<organism evidence="2 3">
    <name type="scientific">Maylandia zebra</name>
    <name type="common">zebra mbuna</name>
    <dbReference type="NCBI Taxonomy" id="106582"/>
    <lineage>
        <taxon>Eukaryota</taxon>
        <taxon>Metazoa</taxon>
        <taxon>Chordata</taxon>
        <taxon>Craniata</taxon>
        <taxon>Vertebrata</taxon>
        <taxon>Euteleostomi</taxon>
        <taxon>Actinopterygii</taxon>
        <taxon>Neopterygii</taxon>
        <taxon>Teleostei</taxon>
        <taxon>Neoteleostei</taxon>
        <taxon>Acanthomorphata</taxon>
        <taxon>Ovalentaria</taxon>
        <taxon>Cichlomorphae</taxon>
        <taxon>Cichliformes</taxon>
        <taxon>Cichlidae</taxon>
        <taxon>African cichlids</taxon>
        <taxon>Pseudocrenilabrinae</taxon>
        <taxon>Haplochromini</taxon>
        <taxon>Maylandia</taxon>
        <taxon>Maylandia zebra complex</taxon>
    </lineage>
</organism>
<name>A0A3P9DFI3_9CICH</name>
<dbReference type="Ensembl" id="ENSMZET00005033989.1">
    <property type="protein sequence ID" value="ENSMZEP00005032922.1"/>
    <property type="gene ID" value="ENSMZEG00005024521.1"/>
</dbReference>
<dbReference type="Proteomes" id="UP000265160">
    <property type="component" value="LG18"/>
</dbReference>
<evidence type="ECO:0000256" key="1">
    <source>
        <dbReference type="SAM" id="Coils"/>
    </source>
</evidence>
<proteinExistence type="predicted"/>
<evidence type="ECO:0000313" key="2">
    <source>
        <dbReference type="Ensembl" id="ENSMZEP00005032922.1"/>
    </source>
</evidence>
<keyword evidence="1" id="KW-0175">Coiled coil</keyword>
<accession>A0A3P9DFI3</accession>
<reference evidence="2 3" key="1">
    <citation type="journal article" date="2014" name="Nature">
        <title>The genomic substrate for adaptive radiation in African cichlid fish.</title>
        <authorList>
            <person name="Brawand D."/>
            <person name="Wagner C.E."/>
            <person name="Li Y.I."/>
            <person name="Malinsky M."/>
            <person name="Keller I."/>
            <person name="Fan S."/>
            <person name="Simakov O."/>
            <person name="Ng A.Y."/>
            <person name="Lim Z.W."/>
            <person name="Bezault E."/>
            <person name="Turner-Maier J."/>
            <person name="Johnson J."/>
            <person name="Alcazar R."/>
            <person name="Noh H.J."/>
            <person name="Russell P."/>
            <person name="Aken B."/>
            <person name="Alfoldi J."/>
            <person name="Amemiya C."/>
            <person name="Azzouzi N."/>
            <person name="Baroiller J.F."/>
            <person name="Barloy-Hubler F."/>
            <person name="Berlin A."/>
            <person name="Bloomquist R."/>
            <person name="Carleton K.L."/>
            <person name="Conte M.A."/>
            <person name="D'Cotta H."/>
            <person name="Eshel O."/>
            <person name="Gaffney L."/>
            <person name="Galibert F."/>
            <person name="Gante H.F."/>
            <person name="Gnerre S."/>
            <person name="Greuter L."/>
            <person name="Guyon R."/>
            <person name="Haddad N.S."/>
            <person name="Haerty W."/>
            <person name="Harris R.M."/>
            <person name="Hofmann H.A."/>
            <person name="Hourlier T."/>
            <person name="Hulata G."/>
            <person name="Jaffe D.B."/>
            <person name="Lara M."/>
            <person name="Lee A.P."/>
            <person name="MacCallum I."/>
            <person name="Mwaiko S."/>
            <person name="Nikaido M."/>
            <person name="Nishihara H."/>
            <person name="Ozouf-Costaz C."/>
            <person name="Penman D.J."/>
            <person name="Przybylski D."/>
            <person name="Rakotomanga M."/>
            <person name="Renn S.C.P."/>
            <person name="Ribeiro F.J."/>
            <person name="Ron M."/>
            <person name="Salzburger W."/>
            <person name="Sanchez-Pulido L."/>
            <person name="Santos M.E."/>
            <person name="Searle S."/>
            <person name="Sharpe T."/>
            <person name="Swofford R."/>
            <person name="Tan F.J."/>
            <person name="Williams L."/>
            <person name="Young S."/>
            <person name="Yin S."/>
            <person name="Okada N."/>
            <person name="Kocher T.D."/>
            <person name="Miska E.A."/>
            <person name="Lander E.S."/>
            <person name="Venkatesh B."/>
            <person name="Fernald R.D."/>
            <person name="Meyer A."/>
            <person name="Ponting C.P."/>
            <person name="Streelman J.T."/>
            <person name="Lindblad-Toh K."/>
            <person name="Seehausen O."/>
            <person name="Di Palma F."/>
        </authorList>
    </citation>
    <scope>NUCLEOTIDE SEQUENCE</scope>
</reference>
<reference evidence="2" key="3">
    <citation type="submission" date="2025-09" db="UniProtKB">
        <authorList>
            <consortium name="Ensembl"/>
        </authorList>
    </citation>
    <scope>IDENTIFICATION</scope>
</reference>
<sequence length="79" mass="9147">MHWFPCFFLQNLKKDLSESEQKVRELIDLRRKDAVHMTKSAEATRAHLQGQLRNKEAENNRLTVQLRVQTPLSAGCAVD</sequence>
<dbReference type="AlphaFoldDB" id="A0A3P9DFI3"/>
<protein>
    <submittedName>
        <fullName evidence="2">Uncharacterized protein</fullName>
    </submittedName>
</protein>
<feature type="coiled-coil region" evidence="1">
    <location>
        <begin position="9"/>
        <end position="65"/>
    </location>
</feature>
<dbReference type="GeneTree" id="ENSGT00940000177599"/>
<dbReference type="STRING" id="106582.ENSMZEP00005032922"/>
<evidence type="ECO:0000313" key="3">
    <source>
        <dbReference type="Proteomes" id="UP000265160"/>
    </source>
</evidence>
<reference evidence="2" key="2">
    <citation type="submission" date="2025-08" db="UniProtKB">
        <authorList>
            <consortium name="Ensembl"/>
        </authorList>
    </citation>
    <scope>IDENTIFICATION</scope>
</reference>